<comment type="caution">
    <text evidence="3">The sequence shown here is derived from an EMBL/GenBank/DDBJ whole genome shotgun (WGS) entry which is preliminary data.</text>
</comment>
<dbReference type="RefSeq" id="WP_225698330.1">
    <property type="nucleotide sequence ID" value="NZ_JAIXNE010000002.1"/>
</dbReference>
<reference evidence="3" key="1">
    <citation type="submission" date="2021-09" db="EMBL/GenBank/DDBJ databases">
        <title>Fulvivirga sp. isolated from coastal sediment.</title>
        <authorList>
            <person name="Yu H."/>
        </authorList>
    </citation>
    <scope>NUCLEOTIDE SEQUENCE</scope>
    <source>
        <strain evidence="3">1062</strain>
    </source>
</reference>
<dbReference type="Proteomes" id="UP001139409">
    <property type="component" value="Unassembled WGS sequence"/>
</dbReference>
<dbReference type="EMBL" id="JAIXNE010000003">
    <property type="protein sequence ID" value="MCA6076403.1"/>
    <property type="molecule type" value="Genomic_DNA"/>
</dbReference>
<dbReference type="SUPFAM" id="SSF53335">
    <property type="entry name" value="S-adenosyl-L-methionine-dependent methyltransferases"/>
    <property type="match status" value="1"/>
</dbReference>
<dbReference type="GO" id="GO:0008168">
    <property type="term" value="F:methyltransferase activity"/>
    <property type="evidence" value="ECO:0007669"/>
    <property type="project" value="UniProtKB-KW"/>
</dbReference>
<dbReference type="GO" id="GO:0032259">
    <property type="term" value="P:methylation"/>
    <property type="evidence" value="ECO:0007669"/>
    <property type="project" value="UniProtKB-KW"/>
</dbReference>
<keyword evidence="4" id="KW-1185">Reference proteome</keyword>
<dbReference type="EMBL" id="JAIXNE010000004">
    <property type="protein sequence ID" value="MCA6077531.1"/>
    <property type="molecule type" value="Genomic_DNA"/>
</dbReference>
<evidence type="ECO:0000313" key="4">
    <source>
        <dbReference type="Proteomes" id="UP001139409"/>
    </source>
</evidence>
<keyword evidence="3" id="KW-0808">Transferase</keyword>
<organism evidence="3 4">
    <name type="scientific">Fulvivirga sedimenti</name>
    <dbReference type="NCBI Taxonomy" id="2879465"/>
    <lineage>
        <taxon>Bacteria</taxon>
        <taxon>Pseudomonadati</taxon>
        <taxon>Bacteroidota</taxon>
        <taxon>Cytophagia</taxon>
        <taxon>Cytophagales</taxon>
        <taxon>Fulvivirgaceae</taxon>
        <taxon>Fulvivirga</taxon>
    </lineage>
</organism>
<evidence type="ECO:0000313" key="1">
    <source>
        <dbReference type="EMBL" id="MCA6075226.1"/>
    </source>
</evidence>
<dbReference type="EMBL" id="JAIXNE010000002">
    <property type="protein sequence ID" value="MCA6075226.1"/>
    <property type="molecule type" value="Genomic_DNA"/>
</dbReference>
<name>A0A9X1HTH5_9BACT</name>
<keyword evidence="3" id="KW-0489">Methyltransferase</keyword>
<dbReference type="Gene3D" id="3.40.50.150">
    <property type="entry name" value="Vaccinia Virus protein VP39"/>
    <property type="match status" value="1"/>
</dbReference>
<sequence>MDKYSITKDIAGRSYFTQKNYKTAQLPYLVFRIVRPALKVYSRSWRFFMGKVPWTSPASIAIFRKILSSDMKGFEYGSGGSTLFFAKLLNHLVSVEHDTGWYRKVEDQIKGLSNVDYELIPPKLNSGKPDYTEYSDYILQFPENSFDFVLVDGRNRVQCCKNAIDRLKPGGILVLDNSEREYYAEVFELLKGWKMVNTTTGLTDTTFWFKP</sequence>
<evidence type="ECO:0000313" key="3">
    <source>
        <dbReference type="EMBL" id="MCA6077531.1"/>
    </source>
</evidence>
<dbReference type="AlphaFoldDB" id="A0A9X1HTH5"/>
<gene>
    <name evidence="1" type="ORF">LDX50_10120</name>
    <name evidence="2" type="ORF">LDX50_16090</name>
    <name evidence="3" type="ORF">LDX50_21810</name>
</gene>
<dbReference type="InterPro" id="IPR029063">
    <property type="entry name" value="SAM-dependent_MTases_sf"/>
</dbReference>
<protein>
    <submittedName>
        <fullName evidence="3">Class I SAM-dependent methyltransferase</fullName>
    </submittedName>
</protein>
<proteinExistence type="predicted"/>
<evidence type="ECO:0000313" key="2">
    <source>
        <dbReference type="EMBL" id="MCA6076403.1"/>
    </source>
</evidence>
<accession>A0A9X1HTH5</accession>